<reference evidence="1 2" key="1">
    <citation type="submission" date="2020-10" db="EMBL/GenBank/DDBJ databases">
        <title>Ca. Dormibacterota MAGs.</title>
        <authorList>
            <person name="Montgomery K."/>
        </authorList>
    </citation>
    <scope>NUCLEOTIDE SEQUENCE [LARGE SCALE GENOMIC DNA]</scope>
    <source>
        <strain evidence="1">Mitchell_Peninsula_5</strain>
    </source>
</reference>
<gene>
    <name evidence="1" type="ORF">JF887_00730</name>
</gene>
<organism evidence="1 2">
    <name type="scientific">Candidatus Amunia macphersoniae</name>
    <dbReference type="NCBI Taxonomy" id="3127014"/>
    <lineage>
        <taxon>Bacteria</taxon>
        <taxon>Bacillati</taxon>
        <taxon>Candidatus Dormiibacterota</taxon>
        <taxon>Candidatus Dormibacteria</taxon>
        <taxon>Candidatus Aeolococcales</taxon>
        <taxon>Candidatus Aeolococcaceae</taxon>
        <taxon>Candidatus Amunia</taxon>
    </lineage>
</organism>
<protein>
    <submittedName>
        <fullName evidence="1">Uncharacterized protein</fullName>
    </submittedName>
</protein>
<dbReference type="AlphaFoldDB" id="A0A934NIF5"/>
<dbReference type="Pfam" id="PF21863">
    <property type="entry name" value="HTH_67"/>
    <property type="match status" value="1"/>
</dbReference>
<proteinExistence type="predicted"/>
<accession>A0A934NIF5</accession>
<evidence type="ECO:0000313" key="1">
    <source>
        <dbReference type="EMBL" id="MBJ7607944.1"/>
    </source>
</evidence>
<sequence length="264" mass="28461">MTETAAFAAVTREAVKAGGRFMTAREMKNAGEPWGVNRVQLYLRGRAGAVGEVSSTVATSLYGMFPAWLIDLTWQETTALPAAAATTAYATACWEWGRKRVATLAGSEDLAELAERIVDSADASALALFAAWRSWQRPEDAPARAAHAVALLRELRGGLHFCALRGRGLDVPAALIADPEAGPEQMRKTGWSDDDIAALGHRAATIPDLATRWAQAEQDTNAAMGQACEALSAPQREDMSRLLTAFEEVSRPPQVATTEQRPRR</sequence>
<dbReference type="NCBIfam" id="NF047719">
    <property type="entry name" value="SCO6745_fam_HTH"/>
    <property type="match status" value="1"/>
</dbReference>
<dbReference type="EMBL" id="JAEKNN010000005">
    <property type="protein sequence ID" value="MBJ7607944.1"/>
    <property type="molecule type" value="Genomic_DNA"/>
</dbReference>
<name>A0A934NIF5_9BACT</name>
<dbReference type="InterPro" id="IPR054058">
    <property type="entry name" value="HTH_67"/>
</dbReference>
<comment type="caution">
    <text evidence="1">The sequence shown here is derived from an EMBL/GenBank/DDBJ whole genome shotgun (WGS) entry which is preliminary data.</text>
</comment>
<dbReference type="Proteomes" id="UP000614410">
    <property type="component" value="Unassembled WGS sequence"/>
</dbReference>
<evidence type="ECO:0000313" key="2">
    <source>
        <dbReference type="Proteomes" id="UP000614410"/>
    </source>
</evidence>